<reference evidence="3" key="1">
    <citation type="submission" date="2023-07" db="EMBL/GenBank/DDBJ databases">
        <authorList>
            <consortium name="AG Swart"/>
            <person name="Singh M."/>
            <person name="Singh A."/>
            <person name="Seah K."/>
            <person name="Emmerich C."/>
        </authorList>
    </citation>
    <scope>NUCLEOTIDE SEQUENCE</scope>
    <source>
        <strain evidence="3">DP1</strain>
    </source>
</reference>
<name>A0AAD1UIX4_EUPCR</name>
<gene>
    <name evidence="3" type="ORF">ECRASSUSDP1_LOCUS7305</name>
</gene>
<feature type="transmembrane region" description="Helical" evidence="2">
    <location>
        <begin position="339"/>
        <end position="361"/>
    </location>
</feature>
<feature type="transmembrane region" description="Helical" evidence="2">
    <location>
        <begin position="444"/>
        <end position="463"/>
    </location>
</feature>
<dbReference type="EMBL" id="CAMPGE010007107">
    <property type="protein sequence ID" value="CAI2366034.1"/>
    <property type="molecule type" value="Genomic_DNA"/>
</dbReference>
<evidence type="ECO:0000256" key="2">
    <source>
        <dbReference type="SAM" id="Phobius"/>
    </source>
</evidence>
<dbReference type="NCBIfam" id="TIGR00797">
    <property type="entry name" value="matE"/>
    <property type="match status" value="1"/>
</dbReference>
<feature type="transmembrane region" description="Helical" evidence="2">
    <location>
        <begin position="48"/>
        <end position="67"/>
    </location>
</feature>
<protein>
    <submittedName>
        <fullName evidence="3">Uncharacterized protein</fullName>
    </submittedName>
</protein>
<dbReference type="GO" id="GO:0015297">
    <property type="term" value="F:antiporter activity"/>
    <property type="evidence" value="ECO:0007669"/>
    <property type="project" value="InterPro"/>
</dbReference>
<accession>A0AAD1UIX4</accession>
<proteinExistence type="inferred from homology"/>
<feature type="transmembrane region" description="Helical" evidence="2">
    <location>
        <begin position="123"/>
        <end position="143"/>
    </location>
</feature>
<dbReference type="GO" id="GO:0042910">
    <property type="term" value="F:xenobiotic transmembrane transporter activity"/>
    <property type="evidence" value="ECO:0007669"/>
    <property type="project" value="InterPro"/>
</dbReference>
<feature type="transmembrane region" description="Helical" evidence="2">
    <location>
        <begin position="79"/>
        <end position="102"/>
    </location>
</feature>
<evidence type="ECO:0000256" key="1">
    <source>
        <dbReference type="ARBA" id="ARBA00010199"/>
    </source>
</evidence>
<keyword evidence="2" id="KW-0472">Membrane</keyword>
<evidence type="ECO:0000313" key="4">
    <source>
        <dbReference type="Proteomes" id="UP001295684"/>
    </source>
</evidence>
<dbReference type="GO" id="GO:0016020">
    <property type="term" value="C:membrane"/>
    <property type="evidence" value="ECO:0007669"/>
    <property type="project" value="InterPro"/>
</dbReference>
<feature type="transmembrane region" description="Helical" evidence="2">
    <location>
        <begin position="411"/>
        <end position="432"/>
    </location>
</feature>
<evidence type="ECO:0000313" key="3">
    <source>
        <dbReference type="EMBL" id="CAI2366034.1"/>
    </source>
</evidence>
<dbReference type="Proteomes" id="UP001295684">
    <property type="component" value="Unassembled WGS sequence"/>
</dbReference>
<keyword evidence="4" id="KW-1185">Reference proteome</keyword>
<organism evidence="3 4">
    <name type="scientific">Euplotes crassus</name>
    <dbReference type="NCBI Taxonomy" id="5936"/>
    <lineage>
        <taxon>Eukaryota</taxon>
        <taxon>Sar</taxon>
        <taxon>Alveolata</taxon>
        <taxon>Ciliophora</taxon>
        <taxon>Intramacronucleata</taxon>
        <taxon>Spirotrichea</taxon>
        <taxon>Hypotrichia</taxon>
        <taxon>Euplotida</taxon>
        <taxon>Euplotidae</taxon>
        <taxon>Moneuplotes</taxon>
    </lineage>
</organism>
<dbReference type="AlphaFoldDB" id="A0AAD1UIX4"/>
<feature type="transmembrane region" description="Helical" evidence="2">
    <location>
        <begin position="185"/>
        <end position="207"/>
    </location>
</feature>
<dbReference type="PANTHER" id="PTHR11206">
    <property type="entry name" value="MULTIDRUG RESISTANCE PROTEIN"/>
    <property type="match status" value="1"/>
</dbReference>
<comment type="caution">
    <text evidence="3">The sequence shown here is derived from an EMBL/GenBank/DDBJ whole genome shotgun (WGS) entry which is preliminary data.</text>
</comment>
<feature type="transmembrane region" description="Helical" evidence="2">
    <location>
        <begin position="213"/>
        <end position="237"/>
    </location>
</feature>
<dbReference type="Pfam" id="PF01554">
    <property type="entry name" value="MatE"/>
    <property type="match status" value="2"/>
</dbReference>
<keyword evidence="2" id="KW-1133">Transmembrane helix</keyword>
<dbReference type="InterPro" id="IPR002528">
    <property type="entry name" value="MATE_fam"/>
</dbReference>
<comment type="similarity">
    <text evidence="1">Belongs to the multi antimicrobial extrusion (MATE) (TC 2.A.66.1) family.</text>
</comment>
<sequence>MASRLSAENSLIQSFEIMSKNDREEVDDNITVNQALCDIMNNYIPSTLTMYIEFAVTFLNVLFISMLDDPALVSGCGLGVFLITNVIFTWDMGLCGAIDTLVSQAYGRKDYKLCGTYLNTSRILFTLLFIPQAIILLNSNSLLKFFNQPKESAEIAQKYVHATLFGAFLNMQFEANRRFMVSQGEFPPVLCTMIGTTLFHICGLYIFVLHLGWGISGVGIITAVTFTLNFIATSVYINSKKKQVISDKWFFLDQEGFQRIPEFLKYGIPAALMLIFEILGYDMMTLFSGWIGTEEQAANIIMFQIWILICMNTVGITYSSTGFIGNSLGGNRPRSAKAYAYSTLLFGLLITACILFVYYLIRRTAIGQFSSDRSVTDLVFCSFPCYILAIFSDAGQGLGGGILRTIGYQHFASIIQFISMWIIYFPLAYIFAFELGYGFKGLWFAAPIGPGLTNIGFILLVLFSNWESIAKNASASTNQSSQSNPELPLEGLPLKEIAEKEVI</sequence>
<feature type="transmembrane region" description="Helical" evidence="2">
    <location>
        <begin position="266"/>
        <end position="291"/>
    </location>
</feature>
<feature type="transmembrane region" description="Helical" evidence="2">
    <location>
        <begin position="297"/>
        <end position="318"/>
    </location>
</feature>
<keyword evidence="2" id="KW-0812">Transmembrane</keyword>